<proteinExistence type="predicted"/>
<gene>
    <name evidence="2" type="ORF">CDAR_468851</name>
</gene>
<dbReference type="Proteomes" id="UP001054837">
    <property type="component" value="Unassembled WGS sequence"/>
</dbReference>
<keyword evidence="3" id="KW-1185">Reference proteome</keyword>
<reference evidence="2 3" key="1">
    <citation type="submission" date="2021-06" db="EMBL/GenBank/DDBJ databases">
        <title>Caerostris darwini draft genome.</title>
        <authorList>
            <person name="Kono N."/>
            <person name="Arakawa K."/>
        </authorList>
    </citation>
    <scope>NUCLEOTIDE SEQUENCE [LARGE SCALE GENOMIC DNA]</scope>
</reference>
<dbReference type="EMBL" id="BPLQ01005618">
    <property type="protein sequence ID" value="GIY15953.1"/>
    <property type="molecule type" value="Genomic_DNA"/>
</dbReference>
<organism evidence="2 3">
    <name type="scientific">Caerostris darwini</name>
    <dbReference type="NCBI Taxonomy" id="1538125"/>
    <lineage>
        <taxon>Eukaryota</taxon>
        <taxon>Metazoa</taxon>
        <taxon>Ecdysozoa</taxon>
        <taxon>Arthropoda</taxon>
        <taxon>Chelicerata</taxon>
        <taxon>Arachnida</taxon>
        <taxon>Araneae</taxon>
        <taxon>Araneomorphae</taxon>
        <taxon>Entelegynae</taxon>
        <taxon>Araneoidea</taxon>
        <taxon>Araneidae</taxon>
        <taxon>Caerostris</taxon>
    </lineage>
</organism>
<accession>A0AAV4R0Y9</accession>
<evidence type="ECO:0000256" key="1">
    <source>
        <dbReference type="SAM" id="MobiDB-lite"/>
    </source>
</evidence>
<protein>
    <submittedName>
        <fullName evidence="2">Uncharacterized protein</fullName>
    </submittedName>
</protein>
<feature type="region of interest" description="Disordered" evidence="1">
    <location>
        <begin position="68"/>
        <end position="113"/>
    </location>
</feature>
<evidence type="ECO:0000313" key="3">
    <source>
        <dbReference type="Proteomes" id="UP001054837"/>
    </source>
</evidence>
<sequence length="179" mass="19827">MSFRFQTSTMLVNKVKGCTNGEHYQSLLTNNSSILINTCVQQHSSRSEPVSKTASQTGWPFECPTEPNAPIVGGPHRISARDTKQTTITQPSKAEATSPKIPHSPKRGPLQSQTFRNATFPTKTREMTRAPWCISTPPPTHTRWSISIQVEMKVSQPTLFPGPERGIFSQVVSPRLPQS</sequence>
<dbReference type="AlphaFoldDB" id="A0AAV4R0Y9"/>
<comment type="caution">
    <text evidence="2">The sequence shown here is derived from an EMBL/GenBank/DDBJ whole genome shotgun (WGS) entry which is preliminary data.</text>
</comment>
<name>A0AAV4R0Y9_9ARAC</name>
<evidence type="ECO:0000313" key="2">
    <source>
        <dbReference type="EMBL" id="GIY15953.1"/>
    </source>
</evidence>